<gene>
    <name evidence="2" type="ORF">THOM_2163</name>
</gene>
<sequence length="88" mass="10449">MQIIQFLRTLKTKRLTIETKEKTIIKGTLTKIDKKMNIYLTNATIHNEPVDSYFIRGTQVRYVIVEESEVFGGVEKRKCVDEERKRMR</sequence>
<keyword evidence="3" id="KW-1185">Reference proteome</keyword>
<dbReference type="EMBL" id="JH994008">
    <property type="protein sequence ID" value="ELQ74917.1"/>
    <property type="molecule type" value="Genomic_DNA"/>
</dbReference>
<dbReference type="InterPro" id="IPR001163">
    <property type="entry name" value="Sm_dom_euk/arc"/>
</dbReference>
<accession>L7JVY5</accession>
<dbReference type="OMA" id="GVEKRKC"/>
<dbReference type="SUPFAM" id="SSF50182">
    <property type="entry name" value="Sm-like ribonucleoproteins"/>
    <property type="match status" value="1"/>
</dbReference>
<dbReference type="InterPro" id="IPR047575">
    <property type="entry name" value="Sm"/>
</dbReference>
<dbReference type="InParanoid" id="L7JVY5"/>
<dbReference type="FunCoup" id="L7JVY5">
    <property type="interactions" value="207"/>
</dbReference>
<dbReference type="Gene3D" id="2.30.30.100">
    <property type="match status" value="1"/>
</dbReference>
<dbReference type="InterPro" id="IPR010920">
    <property type="entry name" value="LSM_dom_sf"/>
</dbReference>
<dbReference type="SMART" id="SM00651">
    <property type="entry name" value="Sm"/>
    <property type="match status" value="1"/>
</dbReference>
<evidence type="ECO:0000259" key="1">
    <source>
        <dbReference type="PROSITE" id="PS52002"/>
    </source>
</evidence>
<name>L7JVY5_TRAHO</name>
<evidence type="ECO:0000313" key="2">
    <source>
        <dbReference type="EMBL" id="ELQ74917.1"/>
    </source>
</evidence>
<dbReference type="PROSITE" id="PS52002">
    <property type="entry name" value="SM"/>
    <property type="match status" value="1"/>
</dbReference>
<evidence type="ECO:0000313" key="3">
    <source>
        <dbReference type="Proteomes" id="UP000011185"/>
    </source>
</evidence>
<dbReference type="HOGENOM" id="CLU_2470665_0_0_1"/>
<dbReference type="VEuPathDB" id="MicrosporidiaDB:THOM_2163"/>
<dbReference type="GO" id="GO:0003723">
    <property type="term" value="F:RNA binding"/>
    <property type="evidence" value="ECO:0007669"/>
    <property type="project" value="InterPro"/>
</dbReference>
<dbReference type="Proteomes" id="UP000011185">
    <property type="component" value="Unassembled WGS sequence"/>
</dbReference>
<protein>
    <submittedName>
        <fullName evidence="2">Small nuclear ribonucleoprotein SMD1</fullName>
    </submittedName>
</protein>
<dbReference type="AlphaFoldDB" id="L7JVY5"/>
<organism evidence="2 3">
    <name type="scientific">Trachipleistophora hominis</name>
    <name type="common">Microsporidian parasite</name>
    <dbReference type="NCBI Taxonomy" id="72359"/>
    <lineage>
        <taxon>Eukaryota</taxon>
        <taxon>Fungi</taxon>
        <taxon>Fungi incertae sedis</taxon>
        <taxon>Microsporidia</taxon>
        <taxon>Pleistophoridae</taxon>
        <taxon>Trachipleistophora</taxon>
    </lineage>
</organism>
<feature type="domain" description="Sm" evidence="1">
    <location>
        <begin position="2"/>
        <end position="69"/>
    </location>
</feature>
<dbReference type="OrthoDB" id="2190807at2759"/>
<proteinExistence type="predicted"/>
<keyword evidence="2" id="KW-0687">Ribonucleoprotein</keyword>
<dbReference type="GO" id="GO:1990904">
    <property type="term" value="C:ribonucleoprotein complex"/>
    <property type="evidence" value="ECO:0007669"/>
    <property type="project" value="UniProtKB-KW"/>
</dbReference>
<dbReference type="Pfam" id="PF01423">
    <property type="entry name" value="LSM"/>
    <property type="match status" value="1"/>
</dbReference>
<reference evidence="2 3" key="1">
    <citation type="journal article" date="2012" name="PLoS Pathog.">
        <title>The genome of the obligate intracellular parasite Trachipleistophora hominis: new insights into microsporidian genome dynamics and reductive evolution.</title>
        <authorList>
            <person name="Heinz E."/>
            <person name="Williams T.A."/>
            <person name="Nakjang S."/>
            <person name="Noel C.J."/>
            <person name="Swan D.C."/>
            <person name="Goldberg A.V."/>
            <person name="Harris S.R."/>
            <person name="Weinmaier T."/>
            <person name="Markert S."/>
            <person name="Becher D."/>
            <person name="Bernhardt J."/>
            <person name="Dagan T."/>
            <person name="Hacker C."/>
            <person name="Lucocq J.M."/>
            <person name="Schweder T."/>
            <person name="Rattei T."/>
            <person name="Hall N."/>
            <person name="Hirt R.P."/>
            <person name="Embley T.M."/>
        </authorList>
    </citation>
    <scope>NUCLEOTIDE SEQUENCE [LARGE SCALE GENOMIC DNA]</scope>
</reference>